<dbReference type="AlphaFoldDB" id="A0AAW1UEW6"/>
<dbReference type="InterPro" id="IPR020821">
    <property type="entry name" value="ENPP1-3/EXOG-like_nuc-like"/>
</dbReference>
<sequence length="288" mass="33281">MKGQLLRNFFYIGGFGVSCFCSGIYYQRNFATWEYGNLKPYPALPIFGTVSAATPFTPQIADQKMSVAKRVSQIMKYGFPSLDNVRSFEDYVLSYDRRNRVANWVFEHLTAETVKHNPDVDRAKCDFKPDESIHHFFRSQNTDYKRSGYDRGHLAAAGNHKCNQKHIEETFFLSNIAPQVAVGFNRDYWNSLEKYVRKMTKNYTNVYCCTGPLYLPRKEPDGKNYVKYEVIGENHVAVPTHFYKIIVGETTDGELDMEAYCLPNAPISASTPLSSFRIFFIYRFLQKV</sequence>
<name>A0AAW1UEW6_9CUCU</name>
<dbReference type="FunFam" id="3.40.570.10:FF:000002">
    <property type="entry name" value="Endonuclease G, mitochondrial"/>
    <property type="match status" value="1"/>
</dbReference>
<dbReference type="PROSITE" id="PS51257">
    <property type="entry name" value="PROKAR_LIPOPROTEIN"/>
    <property type="match status" value="1"/>
</dbReference>
<evidence type="ECO:0000313" key="19">
    <source>
        <dbReference type="Proteomes" id="UP001431783"/>
    </source>
</evidence>
<dbReference type="InterPro" id="IPR044929">
    <property type="entry name" value="DNA/RNA_non-sp_Endonuclease_sf"/>
</dbReference>
<keyword evidence="15" id="KW-1133">Transmembrane helix</keyword>
<dbReference type="PANTHER" id="PTHR13966">
    <property type="entry name" value="ENDONUCLEASE RELATED"/>
    <property type="match status" value="1"/>
</dbReference>
<keyword evidence="6 14" id="KW-0255">Endonuclease</keyword>
<comment type="similarity">
    <text evidence="3 14">Belongs to the DNA/RNA non-specific endonuclease family.</text>
</comment>
<dbReference type="GO" id="GO:0005743">
    <property type="term" value="C:mitochondrial inner membrane"/>
    <property type="evidence" value="ECO:0007669"/>
    <property type="project" value="TreeGrafter"/>
</dbReference>
<dbReference type="InterPro" id="IPR001604">
    <property type="entry name" value="Endo_G_ENPP1-like_dom"/>
</dbReference>
<evidence type="ECO:0000256" key="11">
    <source>
        <dbReference type="ARBA" id="ARBA00023157"/>
    </source>
</evidence>
<dbReference type="GO" id="GO:0005634">
    <property type="term" value="C:nucleus"/>
    <property type="evidence" value="ECO:0007669"/>
    <property type="project" value="TreeGrafter"/>
</dbReference>
<dbReference type="InterPro" id="IPR044925">
    <property type="entry name" value="His-Me_finger_sf"/>
</dbReference>
<proteinExistence type="inferred from homology"/>
<evidence type="ECO:0000256" key="15">
    <source>
        <dbReference type="SAM" id="Phobius"/>
    </source>
</evidence>
<evidence type="ECO:0000256" key="7">
    <source>
        <dbReference type="ARBA" id="ARBA00022801"/>
    </source>
</evidence>
<dbReference type="GO" id="GO:0003676">
    <property type="term" value="F:nucleic acid binding"/>
    <property type="evidence" value="ECO:0007669"/>
    <property type="project" value="InterPro"/>
</dbReference>
<dbReference type="SMART" id="SM00892">
    <property type="entry name" value="Endonuclease_NS"/>
    <property type="match status" value="1"/>
</dbReference>
<keyword evidence="4 14" id="KW-0540">Nuclease</keyword>
<dbReference type="PANTHER" id="PTHR13966:SF5">
    <property type="entry name" value="ENDONUCLEASE G, MITOCHONDRIAL"/>
    <property type="match status" value="1"/>
</dbReference>
<keyword evidence="15" id="KW-0472">Membrane</keyword>
<evidence type="ECO:0000256" key="6">
    <source>
        <dbReference type="ARBA" id="ARBA00022759"/>
    </source>
</evidence>
<evidence type="ECO:0000259" key="17">
    <source>
        <dbReference type="SMART" id="SM00892"/>
    </source>
</evidence>
<dbReference type="EC" id="3.1.30.-" evidence="14"/>
<comment type="caution">
    <text evidence="18">The sequence shown here is derived from an EMBL/GenBank/DDBJ whole genome shotgun (WGS) entry which is preliminary data.</text>
</comment>
<dbReference type="PROSITE" id="PS01070">
    <property type="entry name" value="NUCLEASE_NON_SPEC"/>
    <property type="match status" value="1"/>
</dbReference>
<keyword evidence="15" id="KW-0812">Transmembrane</keyword>
<evidence type="ECO:0000256" key="9">
    <source>
        <dbReference type="ARBA" id="ARBA00022946"/>
    </source>
</evidence>
<keyword evidence="7 14" id="KW-0378">Hydrolase</keyword>
<dbReference type="InterPro" id="IPR040255">
    <property type="entry name" value="Non-specific_endonuclease"/>
</dbReference>
<evidence type="ECO:0000256" key="4">
    <source>
        <dbReference type="ARBA" id="ARBA00022722"/>
    </source>
</evidence>
<comment type="subcellular location">
    <subcellularLocation>
        <location evidence="2">Mitochondrion</location>
    </subcellularLocation>
</comment>
<feature type="active site" description="Proton acceptor" evidence="12">
    <location>
        <position position="153"/>
    </location>
</feature>
<dbReference type="GO" id="GO:0006309">
    <property type="term" value="P:apoptotic DNA fragmentation"/>
    <property type="evidence" value="ECO:0007669"/>
    <property type="project" value="TreeGrafter"/>
</dbReference>
<gene>
    <name evidence="18" type="ORF">WA026_019735</name>
</gene>
<dbReference type="InterPro" id="IPR018524">
    <property type="entry name" value="DNA/RNA_endonuclease_AS"/>
</dbReference>
<evidence type="ECO:0000256" key="12">
    <source>
        <dbReference type="PIRSR" id="PIRSR640255-1"/>
    </source>
</evidence>
<dbReference type="GO" id="GO:0000014">
    <property type="term" value="F:single-stranded DNA endodeoxyribonuclease activity"/>
    <property type="evidence" value="ECO:0007669"/>
    <property type="project" value="TreeGrafter"/>
</dbReference>
<dbReference type="CDD" id="cd00091">
    <property type="entry name" value="NUC"/>
    <property type="match status" value="1"/>
</dbReference>
<protein>
    <recommendedName>
        <fullName evidence="14">Endonuclease</fullName>
        <ecNumber evidence="14">3.1.30.-</ecNumber>
    </recommendedName>
</protein>
<dbReference type="GO" id="GO:0004521">
    <property type="term" value="F:RNA endonuclease activity"/>
    <property type="evidence" value="ECO:0007669"/>
    <property type="project" value="TreeGrafter"/>
</dbReference>
<keyword evidence="9" id="KW-0809">Transit peptide</keyword>
<dbReference type="Pfam" id="PF01223">
    <property type="entry name" value="Endonuclease_NS"/>
    <property type="match status" value="1"/>
</dbReference>
<evidence type="ECO:0000256" key="3">
    <source>
        <dbReference type="ARBA" id="ARBA00010052"/>
    </source>
</evidence>
<evidence type="ECO:0000256" key="10">
    <source>
        <dbReference type="ARBA" id="ARBA00023128"/>
    </source>
</evidence>
<dbReference type="SUPFAM" id="SSF54060">
    <property type="entry name" value="His-Me finger endonucleases"/>
    <property type="match status" value="1"/>
</dbReference>
<evidence type="ECO:0000256" key="5">
    <source>
        <dbReference type="ARBA" id="ARBA00022723"/>
    </source>
</evidence>
<keyword evidence="19" id="KW-1185">Reference proteome</keyword>
<feature type="domain" description="DNA/RNA non-specific endonuclease/pyrophosphatase/phosphodiesterase" evidence="17">
    <location>
        <begin position="87"/>
        <end position="285"/>
    </location>
</feature>
<reference evidence="18 19" key="1">
    <citation type="submission" date="2023-03" db="EMBL/GenBank/DDBJ databases">
        <title>Genome insight into feeding habits of ladybird beetles.</title>
        <authorList>
            <person name="Li H.-S."/>
            <person name="Huang Y.-H."/>
            <person name="Pang H."/>
        </authorList>
    </citation>
    <scope>NUCLEOTIDE SEQUENCE [LARGE SCALE GENOMIC DNA]</scope>
    <source>
        <strain evidence="18">SYSU_2023b</strain>
        <tissue evidence="18">Whole body</tissue>
    </source>
</reference>
<accession>A0AAW1UEW6</accession>
<dbReference type="GO" id="GO:0046872">
    <property type="term" value="F:metal ion binding"/>
    <property type="evidence" value="ECO:0007669"/>
    <property type="project" value="UniProtKB-KW"/>
</dbReference>
<dbReference type="Proteomes" id="UP001431783">
    <property type="component" value="Unassembled WGS sequence"/>
</dbReference>
<evidence type="ECO:0000259" key="16">
    <source>
        <dbReference type="SMART" id="SM00477"/>
    </source>
</evidence>
<keyword evidence="5 13" id="KW-0479">Metal-binding</keyword>
<evidence type="ECO:0000256" key="8">
    <source>
        <dbReference type="ARBA" id="ARBA00022842"/>
    </source>
</evidence>
<organism evidence="18 19">
    <name type="scientific">Henosepilachna vigintioctopunctata</name>
    <dbReference type="NCBI Taxonomy" id="420089"/>
    <lineage>
        <taxon>Eukaryota</taxon>
        <taxon>Metazoa</taxon>
        <taxon>Ecdysozoa</taxon>
        <taxon>Arthropoda</taxon>
        <taxon>Hexapoda</taxon>
        <taxon>Insecta</taxon>
        <taxon>Pterygota</taxon>
        <taxon>Neoptera</taxon>
        <taxon>Endopterygota</taxon>
        <taxon>Coleoptera</taxon>
        <taxon>Polyphaga</taxon>
        <taxon>Cucujiformia</taxon>
        <taxon>Coccinelloidea</taxon>
        <taxon>Coccinellidae</taxon>
        <taxon>Epilachninae</taxon>
        <taxon>Epilachnini</taxon>
        <taxon>Henosepilachna</taxon>
    </lineage>
</organism>
<evidence type="ECO:0000256" key="14">
    <source>
        <dbReference type="RuleBase" id="RU366055"/>
    </source>
</evidence>
<feature type="domain" description="ENPP1-3/EXOG-like endonuclease/phosphodiesterase" evidence="16">
    <location>
        <begin position="88"/>
        <end position="287"/>
    </location>
</feature>
<feature type="binding site" evidence="13">
    <location>
        <position position="185"/>
    </location>
    <ligand>
        <name>Mg(2+)</name>
        <dbReference type="ChEBI" id="CHEBI:18420"/>
        <note>catalytic</note>
    </ligand>
</feature>
<evidence type="ECO:0000256" key="1">
    <source>
        <dbReference type="ARBA" id="ARBA00001946"/>
    </source>
</evidence>
<dbReference type="Gene3D" id="3.40.570.10">
    <property type="entry name" value="Extracellular Endonuclease, subunit A"/>
    <property type="match status" value="1"/>
</dbReference>
<evidence type="ECO:0000256" key="13">
    <source>
        <dbReference type="PIRSR" id="PIRSR640255-2"/>
    </source>
</evidence>
<evidence type="ECO:0000256" key="2">
    <source>
        <dbReference type="ARBA" id="ARBA00004173"/>
    </source>
</evidence>
<evidence type="ECO:0000313" key="18">
    <source>
        <dbReference type="EMBL" id="KAK9882221.1"/>
    </source>
</evidence>
<dbReference type="SMART" id="SM00477">
    <property type="entry name" value="NUC"/>
    <property type="match status" value="1"/>
</dbReference>
<comment type="cofactor">
    <cofactor evidence="1 14">
        <name>Mg(2+)</name>
        <dbReference type="ChEBI" id="CHEBI:18420"/>
    </cofactor>
</comment>
<keyword evidence="11" id="KW-1015">Disulfide bond</keyword>
<keyword evidence="10" id="KW-0496">Mitochondrion</keyword>
<keyword evidence="8" id="KW-0460">Magnesium</keyword>
<dbReference type="EMBL" id="JARQZJ010000073">
    <property type="protein sequence ID" value="KAK9882221.1"/>
    <property type="molecule type" value="Genomic_DNA"/>
</dbReference>
<feature type="transmembrane region" description="Helical" evidence="15">
    <location>
        <begin position="9"/>
        <end position="26"/>
    </location>
</feature>